<evidence type="ECO:0000313" key="11">
    <source>
        <dbReference type="Proteomes" id="UP000199347"/>
    </source>
</evidence>
<dbReference type="SUPFAM" id="SSF53448">
    <property type="entry name" value="Nucleotide-diphospho-sugar transferases"/>
    <property type="match status" value="1"/>
</dbReference>
<comment type="pathway">
    <text evidence="7">Glycan metabolism; bacterial cellulose biosynthesis.</text>
</comment>
<keyword evidence="4 7" id="KW-0812">Transmembrane</keyword>
<keyword evidence="7" id="KW-0973">c-di-GMP</keyword>
<keyword evidence="2 7" id="KW-0328">Glycosyltransferase</keyword>
<dbReference type="GO" id="GO:0035438">
    <property type="term" value="F:cyclic-di-GMP binding"/>
    <property type="evidence" value="ECO:0007669"/>
    <property type="project" value="InterPro"/>
</dbReference>
<dbReference type="AlphaFoldDB" id="A0A1G5NVG9"/>
<keyword evidence="5 7" id="KW-1133">Transmembrane helix</keyword>
<feature type="region of interest" description="Disordered" evidence="8">
    <location>
        <begin position="762"/>
        <end position="787"/>
    </location>
</feature>
<dbReference type="GO" id="GO:0030244">
    <property type="term" value="P:cellulose biosynthetic process"/>
    <property type="evidence" value="ECO:0007669"/>
    <property type="project" value="UniProtKB-KW"/>
</dbReference>
<dbReference type="SUPFAM" id="SSF141371">
    <property type="entry name" value="PilZ domain-like"/>
    <property type="match status" value="1"/>
</dbReference>
<organism evidence="10 11">
    <name type="scientific">Afifella marina DSM 2698</name>
    <dbReference type="NCBI Taxonomy" id="1120955"/>
    <lineage>
        <taxon>Bacteria</taxon>
        <taxon>Pseudomonadati</taxon>
        <taxon>Pseudomonadota</taxon>
        <taxon>Alphaproteobacteria</taxon>
        <taxon>Hyphomicrobiales</taxon>
        <taxon>Afifellaceae</taxon>
        <taxon>Afifella</taxon>
    </lineage>
</organism>
<dbReference type="InterPro" id="IPR029044">
    <property type="entry name" value="Nucleotide-diphossugar_trans"/>
</dbReference>
<dbReference type="Pfam" id="PF13632">
    <property type="entry name" value="Glyco_trans_2_3"/>
    <property type="match status" value="1"/>
</dbReference>
<feature type="domain" description="Glycosyltransferase 2-like" evidence="9">
    <location>
        <begin position="230"/>
        <end position="429"/>
    </location>
</feature>
<evidence type="ECO:0000313" key="10">
    <source>
        <dbReference type="EMBL" id="SCZ41363.1"/>
    </source>
</evidence>
<dbReference type="InterPro" id="IPR001173">
    <property type="entry name" value="Glyco_trans_2-like"/>
</dbReference>
<dbReference type="RefSeq" id="WP_244514583.1">
    <property type="nucleotide sequence ID" value="NZ_FMVW01000006.1"/>
</dbReference>
<evidence type="ECO:0000256" key="2">
    <source>
        <dbReference type="ARBA" id="ARBA00022676"/>
    </source>
</evidence>
<dbReference type="InterPro" id="IPR050321">
    <property type="entry name" value="Glycosyltr_2/OpgH_subfam"/>
</dbReference>
<feature type="transmembrane region" description="Helical" evidence="7">
    <location>
        <begin position="540"/>
        <end position="562"/>
    </location>
</feature>
<dbReference type="EC" id="2.4.1.12" evidence="7"/>
<dbReference type="UniPathway" id="UPA00694"/>
<dbReference type="GO" id="GO:0016760">
    <property type="term" value="F:cellulose synthase (UDP-forming) activity"/>
    <property type="evidence" value="ECO:0007669"/>
    <property type="project" value="UniProtKB-EC"/>
</dbReference>
<evidence type="ECO:0000256" key="6">
    <source>
        <dbReference type="ARBA" id="ARBA00023136"/>
    </source>
</evidence>
<accession>A0A1G5NVG9</accession>
<comment type="cofactor">
    <cofactor evidence="7">
        <name>Mg(2+)</name>
        <dbReference type="ChEBI" id="CHEBI:18420"/>
    </cofactor>
</comment>
<sequence length="823" mass="91398">MSKTMPLAVLWLLATTATLLLIMQPISIEAQFVMGVAAVGGMAAVWMFSKEGVWRQVFLALATAVVLRYVYWRTTSTLPPISEPINFVPGFLVYLMEMFSVLMLFISLFITADPLERKRARQLRDAELPTVDIFIPTYNEDKSLLATTIAAALAMDYPHEKRQVWLLDDGGTEQKVNNPDPNVSVPAKRRRAELQRLCAQLGAHYLTRERNEHAKAGNLNNGLDCSTADLIVVFDADHGPVRSFLRETVGHFADDPRLFLVQTPHFFLNPDPLERNLSTFERMPSENEMFYSVIQKGLDKWNAAFFCGSAAVLRRAALEETGGFSGVSITEDCETALELHSRGWNSRYVDIPLIAGLQPENFVSFIGQRSRWCRGMVQILMLKNPLFKRGLRLEQRIAYLSSSLFWLFPLTRLTFMVAPLLYIIFSLQIYEASFREFVGYTVAYMAVNIMLQSYLYGRLRWPWVSELYEYVQSVYLGRAILSVVVNPRAPTFNVTAKGQTSDKEQLSALAGPYFAIFGVLAVAGAYAAWRYFTEPTGNDLLMICGVWNAINLVIAGVALGVVSEMPERRRAQRLAVVRRAVLEIVGVGEIAVSVEDVSTCGVRVRPLEDALPPMKAGATIAMLRLVDDDGSLTKEAIAVVLRRAGNDDRGRFLGMEFIQLTAPQYKLIADLLYHSANVFETFRSRRRQSRSVIGATFGFLSWSLYYTLRAFRIGLRRNPPAAADMEGFTSAESGFGAEIGRSEPALPRAQSHLHVAPGAPVDVATTPALTPATPPAEPSATAAALATPQVEQAELTEAQRRRSISTSTAATASLGHDVWEYAV</sequence>
<comment type="subcellular location">
    <subcellularLocation>
        <location evidence="7">Cell inner membrane</location>
    </subcellularLocation>
    <subcellularLocation>
        <location evidence="1">Membrane</location>
        <topology evidence="1">Multi-pass membrane protein</topology>
    </subcellularLocation>
</comment>
<evidence type="ECO:0000256" key="5">
    <source>
        <dbReference type="ARBA" id="ARBA00022989"/>
    </source>
</evidence>
<dbReference type="GO" id="GO:0005886">
    <property type="term" value="C:plasma membrane"/>
    <property type="evidence" value="ECO:0007669"/>
    <property type="project" value="UniProtKB-SubCell"/>
</dbReference>
<dbReference type="EMBL" id="FMVW01000006">
    <property type="protein sequence ID" value="SCZ41363.1"/>
    <property type="molecule type" value="Genomic_DNA"/>
</dbReference>
<keyword evidence="7" id="KW-0135">Cellulose biosynthesis</keyword>
<reference evidence="10 11" key="1">
    <citation type="submission" date="2016-10" db="EMBL/GenBank/DDBJ databases">
        <authorList>
            <person name="de Groot N.N."/>
        </authorList>
    </citation>
    <scope>NUCLEOTIDE SEQUENCE [LARGE SCALE GENOMIC DNA]</scope>
    <source>
        <strain evidence="10 11">DSM 2698</strain>
    </source>
</reference>
<protein>
    <recommendedName>
        <fullName evidence="7">Cellulose synthase catalytic subunit [UDP-forming]</fullName>
        <ecNumber evidence="7">2.4.1.12</ecNumber>
    </recommendedName>
</protein>
<evidence type="ECO:0000256" key="3">
    <source>
        <dbReference type="ARBA" id="ARBA00022679"/>
    </source>
</evidence>
<feature type="transmembrane region" description="Helical" evidence="7">
    <location>
        <begin position="30"/>
        <end position="48"/>
    </location>
</feature>
<dbReference type="PANTHER" id="PTHR43867:SF2">
    <property type="entry name" value="CELLULOSE SYNTHASE CATALYTIC SUBUNIT A [UDP-FORMING]"/>
    <property type="match status" value="1"/>
</dbReference>
<keyword evidence="3 7" id="KW-0808">Transferase</keyword>
<dbReference type="Proteomes" id="UP000199347">
    <property type="component" value="Unassembled WGS sequence"/>
</dbReference>
<dbReference type="PANTHER" id="PTHR43867">
    <property type="entry name" value="CELLULOSE SYNTHASE CATALYTIC SUBUNIT A [UDP-FORMING]"/>
    <property type="match status" value="1"/>
</dbReference>
<evidence type="ECO:0000256" key="8">
    <source>
        <dbReference type="SAM" id="MobiDB-lite"/>
    </source>
</evidence>
<evidence type="ECO:0000259" key="9">
    <source>
        <dbReference type="Pfam" id="PF13632"/>
    </source>
</evidence>
<keyword evidence="7" id="KW-0997">Cell inner membrane</keyword>
<feature type="transmembrane region" description="Helical" evidence="7">
    <location>
        <begin position="437"/>
        <end position="457"/>
    </location>
</feature>
<comment type="catalytic activity">
    <reaction evidence="7">
        <text>[(1-&gt;4)-beta-D-glucosyl](n) + UDP-alpha-D-glucose = [(1-&gt;4)-beta-D-glucosyl](n+1) + UDP + H(+)</text>
        <dbReference type="Rhea" id="RHEA:19929"/>
        <dbReference type="Rhea" id="RHEA-COMP:10033"/>
        <dbReference type="Rhea" id="RHEA-COMP:10034"/>
        <dbReference type="ChEBI" id="CHEBI:15378"/>
        <dbReference type="ChEBI" id="CHEBI:18246"/>
        <dbReference type="ChEBI" id="CHEBI:58223"/>
        <dbReference type="ChEBI" id="CHEBI:58885"/>
        <dbReference type="EC" id="2.4.1.12"/>
    </reaction>
</comment>
<name>A0A1G5NVG9_AFIMA</name>
<keyword evidence="6 7" id="KW-0472">Membrane</keyword>
<feature type="transmembrane region" description="Helical" evidence="7">
    <location>
        <begin position="397"/>
        <end position="425"/>
    </location>
</feature>
<dbReference type="STRING" id="1120955.SAMN03080610_02753"/>
<keyword evidence="7" id="KW-1003">Cell membrane</keyword>
<feature type="transmembrane region" description="Helical" evidence="7">
    <location>
        <begin position="691"/>
        <end position="708"/>
    </location>
</feature>
<dbReference type="InterPro" id="IPR003919">
    <property type="entry name" value="Cell_synth_A"/>
</dbReference>
<dbReference type="CDD" id="cd06421">
    <property type="entry name" value="CESA_CelA_like"/>
    <property type="match status" value="1"/>
</dbReference>
<keyword evidence="11" id="KW-1185">Reference proteome</keyword>
<evidence type="ECO:0000256" key="4">
    <source>
        <dbReference type="ARBA" id="ARBA00022692"/>
    </source>
</evidence>
<dbReference type="GO" id="GO:0006011">
    <property type="term" value="P:UDP-alpha-D-glucose metabolic process"/>
    <property type="evidence" value="ECO:0007669"/>
    <property type="project" value="InterPro"/>
</dbReference>
<comment type="function">
    <text evidence="7">Catalytic subunit of cellulose synthase. It polymerizes uridine 5'-diphosphate glucose to cellulose.</text>
</comment>
<evidence type="ECO:0000256" key="7">
    <source>
        <dbReference type="RuleBase" id="RU365020"/>
    </source>
</evidence>
<feature type="transmembrane region" description="Helical" evidence="7">
    <location>
        <begin position="91"/>
        <end position="112"/>
    </location>
</feature>
<feature type="transmembrane region" description="Helical" evidence="7">
    <location>
        <begin position="506"/>
        <end position="528"/>
    </location>
</feature>
<proteinExistence type="predicted"/>
<dbReference type="Gene3D" id="3.90.550.10">
    <property type="entry name" value="Spore Coat Polysaccharide Biosynthesis Protein SpsA, Chain A"/>
    <property type="match status" value="1"/>
</dbReference>
<gene>
    <name evidence="10" type="ORF">SAMN03080610_02753</name>
</gene>
<dbReference type="PRINTS" id="PR01439">
    <property type="entry name" value="CELLSNTHASEA"/>
</dbReference>
<feature type="compositionally biased region" description="Low complexity" evidence="8">
    <location>
        <begin position="778"/>
        <end position="787"/>
    </location>
</feature>
<dbReference type="NCBIfam" id="TIGR03030">
    <property type="entry name" value="CelA"/>
    <property type="match status" value="1"/>
</dbReference>
<evidence type="ECO:0000256" key="1">
    <source>
        <dbReference type="ARBA" id="ARBA00004141"/>
    </source>
</evidence>
<feature type="transmembrane region" description="Helical" evidence="7">
    <location>
        <begin position="53"/>
        <end position="71"/>
    </location>
</feature>